<organism evidence="2 3">
    <name type="scientific">Altererythrobacter litoralis</name>
    <dbReference type="NCBI Taxonomy" id="3113904"/>
    <lineage>
        <taxon>Bacteria</taxon>
        <taxon>Pseudomonadati</taxon>
        <taxon>Pseudomonadota</taxon>
        <taxon>Alphaproteobacteria</taxon>
        <taxon>Sphingomonadales</taxon>
        <taxon>Erythrobacteraceae</taxon>
        <taxon>Altererythrobacter</taxon>
    </lineage>
</organism>
<evidence type="ECO:0000256" key="1">
    <source>
        <dbReference type="SAM" id="Phobius"/>
    </source>
</evidence>
<feature type="transmembrane region" description="Helical" evidence="1">
    <location>
        <begin position="104"/>
        <end position="124"/>
    </location>
</feature>
<keyword evidence="1" id="KW-1133">Transmembrane helix</keyword>
<keyword evidence="3" id="KW-1185">Reference proteome</keyword>
<keyword evidence="1" id="KW-0472">Membrane</keyword>
<evidence type="ECO:0000313" key="3">
    <source>
        <dbReference type="Proteomes" id="UP001343492"/>
    </source>
</evidence>
<feature type="transmembrane region" description="Helical" evidence="1">
    <location>
        <begin position="136"/>
        <end position="163"/>
    </location>
</feature>
<protein>
    <submittedName>
        <fullName evidence="2">Pr6Pr family membrane protein</fullName>
    </submittedName>
</protein>
<accession>A0ABU7GG05</accession>
<name>A0ABU7GG05_9SPHN</name>
<feature type="transmembrane region" description="Helical" evidence="1">
    <location>
        <begin position="74"/>
        <end position="92"/>
    </location>
</feature>
<sequence>MDQPMPSIARACAGAIALLALCAIALQTTINLEQDGLPLAAFALLLRYFTIWSNLAAGLILLGVALGGQPGERVLFALATALSVVALVYHALLAADHHPVGLDWWTNLAFHTIIPAAAIAWWIAWSDRAHLTWRSLALVTPVPVGYTAFALVYGAASGFYPYFFLDLPALGWTQLLINLVGLGLFFMAMGALLLGLRRLTPAARA</sequence>
<feature type="transmembrane region" description="Helical" evidence="1">
    <location>
        <begin position="175"/>
        <end position="196"/>
    </location>
</feature>
<dbReference type="NCBIfam" id="NF038065">
    <property type="entry name" value="Pr6Pr"/>
    <property type="match status" value="1"/>
</dbReference>
<feature type="transmembrane region" description="Helical" evidence="1">
    <location>
        <begin position="37"/>
        <end position="62"/>
    </location>
</feature>
<dbReference type="InterPro" id="IPR049713">
    <property type="entry name" value="Pr6Pr-like"/>
</dbReference>
<dbReference type="EMBL" id="JAZDQV010000009">
    <property type="protein sequence ID" value="MEE1878017.1"/>
    <property type="molecule type" value="Genomic_DNA"/>
</dbReference>
<dbReference type="RefSeq" id="WP_354145121.1">
    <property type="nucleotide sequence ID" value="NZ_JAZDQV010000009.1"/>
</dbReference>
<gene>
    <name evidence="2" type="ORF">VRS74_10010</name>
</gene>
<comment type="caution">
    <text evidence="2">The sequence shown here is derived from an EMBL/GenBank/DDBJ whole genome shotgun (WGS) entry which is preliminary data.</text>
</comment>
<keyword evidence="1" id="KW-0812">Transmembrane</keyword>
<evidence type="ECO:0000313" key="2">
    <source>
        <dbReference type="EMBL" id="MEE1878017.1"/>
    </source>
</evidence>
<reference evidence="2 3" key="1">
    <citation type="submission" date="2024-01" db="EMBL/GenBank/DDBJ databases">
        <title>The genome sequence of Erythrobacteraceae sp. strain 1XM1-14.</title>
        <authorList>
            <person name="Liu Y."/>
        </authorList>
    </citation>
    <scope>NUCLEOTIDE SEQUENCE [LARGE SCALE GENOMIC DNA]</scope>
    <source>
        <strain evidence="2 3">1XM1-14</strain>
    </source>
</reference>
<dbReference type="Proteomes" id="UP001343492">
    <property type="component" value="Unassembled WGS sequence"/>
</dbReference>
<proteinExistence type="predicted"/>